<dbReference type="EMBL" id="DAASRO010000016">
    <property type="protein sequence ID" value="HAE6730429.1"/>
    <property type="molecule type" value="Genomic_DNA"/>
</dbReference>
<dbReference type="EMBL" id="DAAFWP010000016">
    <property type="protein sequence ID" value="HAB1804675.1"/>
    <property type="molecule type" value="Genomic_DNA"/>
</dbReference>
<dbReference type="EMBL" id="AAGQWK010000019">
    <property type="protein sequence ID" value="EBR0143535.1"/>
    <property type="molecule type" value="Genomic_DNA"/>
</dbReference>
<evidence type="ECO:0000313" key="10">
    <source>
        <dbReference type="EMBL" id="EDH6341848.1"/>
    </source>
</evidence>
<dbReference type="EMBL" id="DAAQWY010000017">
    <property type="protein sequence ID" value="HAE1220590.1"/>
    <property type="molecule type" value="Genomic_DNA"/>
</dbReference>
<evidence type="ECO:0000313" key="21">
    <source>
        <dbReference type="EMBL" id="HAE1220590.1"/>
    </source>
</evidence>
<dbReference type="EMBL" id="DAAFXG010000016">
    <property type="protein sequence ID" value="HAB1884762.1"/>
    <property type="molecule type" value="Genomic_DNA"/>
</dbReference>
<reference evidence="12" key="7">
    <citation type="submission" date="2019-10" db="EMBL/GenBank/DDBJ databases">
        <authorList>
            <consortium name="NCBI Pathogen Detection Project"/>
        </authorList>
    </citation>
    <scope>NUCLEOTIDE SEQUENCE</scope>
    <source>
        <strain evidence="23">13-0431</strain>
        <strain evidence="12">Salmonella enterica</strain>
    </source>
</reference>
<evidence type="ECO:0000313" key="7">
    <source>
        <dbReference type="EMBL" id="ECU7934352.1"/>
    </source>
</evidence>
<reference evidence="9" key="5">
    <citation type="submission" date="2018-07" db="EMBL/GenBank/DDBJ databases">
        <authorList>
            <consortium name="PulseNet: The National Subtyping Network for Foodborne Disease Surveillance"/>
            <person name="Tarr C.L."/>
            <person name="Trees E."/>
            <person name="Katz L.S."/>
            <person name="Carleton-Romer H.A."/>
            <person name="Stroika S."/>
            <person name="Kucerova Z."/>
            <person name="Roache K.F."/>
            <person name="Sabol A.L."/>
            <person name="Besser J."/>
            <person name="Gerner-Smidt P."/>
        </authorList>
    </citation>
    <scope>NUCLEOTIDE SEQUENCE</scope>
    <source>
        <strain evidence="9">PNUSAS011364</strain>
        <strain evidence="11">PNUSAS013764</strain>
    </source>
</reference>
<dbReference type="EMBL" id="AAMIOU010000008">
    <property type="protein sequence ID" value="EDH7244615.1"/>
    <property type="molecule type" value="Genomic_DNA"/>
</dbReference>
<dbReference type="EMBL" id="DAAHEN010000017">
    <property type="protein sequence ID" value="HAB5771421.1"/>
    <property type="molecule type" value="Genomic_DNA"/>
</dbReference>
<dbReference type="EMBL" id="DAAGXT010000017">
    <property type="protein sequence ID" value="HAB5023271.1"/>
    <property type="molecule type" value="Genomic_DNA"/>
</dbReference>
<evidence type="ECO:0000313" key="8">
    <source>
        <dbReference type="EMBL" id="EDC9468144.1"/>
    </source>
</evidence>
<dbReference type="AlphaFoldDB" id="A0A2T9HX39"/>
<protein>
    <submittedName>
        <fullName evidence="24">Uncharacterized protein</fullName>
    </submittedName>
</protein>
<evidence type="ECO:0000313" key="23">
    <source>
        <dbReference type="EMBL" id="HAE6730429.1"/>
    </source>
</evidence>
<dbReference type="EMBL" id="AAGQKS010000020">
    <property type="protein sequence ID" value="EBQ8901930.1"/>
    <property type="molecule type" value="Genomic_DNA"/>
</dbReference>
<proteinExistence type="predicted"/>
<evidence type="ECO:0000313" key="20">
    <source>
        <dbReference type="EMBL" id="HAB6238665.1"/>
    </source>
</evidence>
<evidence type="ECO:0000313" key="24">
    <source>
        <dbReference type="EMBL" id="PVL89303.1"/>
    </source>
</evidence>
<reference evidence="6" key="4">
    <citation type="submission" date="2018-07" db="EMBL/GenBank/DDBJ databases">
        <authorList>
            <consortium name="NARMS: The National Antimicrobial Resistance Monitoring System"/>
        </authorList>
    </citation>
    <scope>NUCLEOTIDE SEQUENCE</scope>
    <source>
        <strain evidence="6">CVM N57313F</strain>
        <strain evidence="7">FSIS1607168</strain>
    </source>
</reference>
<evidence type="ECO:0000313" key="16">
    <source>
        <dbReference type="EMBL" id="HAB2426478.1"/>
    </source>
</evidence>
<accession>A0A2T9HX39</accession>
<evidence type="ECO:0000313" key="25">
    <source>
        <dbReference type="Proteomes" id="UP000245147"/>
    </source>
</evidence>
<evidence type="ECO:0000313" key="9">
    <source>
        <dbReference type="EMBL" id="EDG5798401.1"/>
    </source>
</evidence>
<comment type="caution">
    <text evidence="24">The sequence shown here is derived from an EMBL/GenBank/DDBJ whole genome shotgun (WGS) entry which is preliminary data.</text>
</comment>
<evidence type="ECO:0000313" key="1">
    <source>
        <dbReference type="EMBL" id="EBQ8901930.1"/>
    </source>
</evidence>
<evidence type="ECO:0000313" key="3">
    <source>
        <dbReference type="EMBL" id="EBU7987905.1"/>
    </source>
</evidence>
<dbReference type="EMBL" id="DAAFUE010000014">
    <property type="protein sequence ID" value="HAB1572458.1"/>
    <property type="molecule type" value="Genomic_DNA"/>
</dbReference>
<dbReference type="EMBL" id="AAMIHC010000022">
    <property type="protein sequence ID" value="EDH6341848.1"/>
    <property type="molecule type" value="Genomic_DNA"/>
</dbReference>
<evidence type="ECO:0000313" key="4">
    <source>
        <dbReference type="EMBL" id="EBY0576697.1"/>
    </source>
</evidence>
<dbReference type="EMBL" id="AAHVIS010000020">
    <property type="protein sequence ID" value="ECA7463513.1"/>
    <property type="molecule type" value="Genomic_DNA"/>
</dbReference>
<dbReference type="EMBL" id="AAHDEP010000067">
    <property type="protein sequence ID" value="EBU7987905.1"/>
    <property type="molecule type" value="Genomic_DNA"/>
</dbReference>
<name>A0A2T9HX39_SALET</name>
<evidence type="ECO:0000313" key="19">
    <source>
        <dbReference type="EMBL" id="HAB5941858.1"/>
    </source>
</evidence>
<dbReference type="EMBL" id="DAAGBW010000014">
    <property type="protein sequence ID" value="HAB2426478.1"/>
    <property type="molecule type" value="Genomic_DNA"/>
</dbReference>
<organism evidence="24 25">
    <name type="scientific">Salmonella enterica subsp. enterica serovar Agona</name>
    <dbReference type="NCBI Taxonomy" id="58095"/>
    <lineage>
        <taxon>Bacteria</taxon>
        <taxon>Pseudomonadati</taxon>
        <taxon>Pseudomonadota</taxon>
        <taxon>Gammaproteobacteria</taxon>
        <taxon>Enterobacterales</taxon>
        <taxon>Enterobacteriaceae</taxon>
        <taxon>Salmonella</taxon>
    </lineage>
</organism>
<gene>
    <name evidence="6" type="ORF">A3Z75_15860</name>
    <name evidence="9" type="ORF">B7643_17105</name>
    <name evidence="7" type="ORF">BEI99_21460</name>
    <name evidence="8" type="ORF">BH418_15720</name>
    <name evidence="24" type="ORF">C4792_21335</name>
    <name evidence="10" type="ORF">CB381_18290</name>
    <name evidence="11" type="ORF">CBN47_06190</name>
    <name evidence="1" type="ORF">DKS77_14240</name>
    <name evidence="3" type="ORF">DLB38_24710</name>
    <name evidence="2" type="ORF">DNV88_18460</name>
    <name evidence="4" type="ORF">DUR08_17290</name>
    <name evidence="5" type="ORF">EPK73_14625</name>
    <name evidence="21" type="ORF">G2913_21000</name>
    <name evidence="22" type="ORF">G3A30_22650</name>
    <name evidence="23" type="ORF">G4K93_004316</name>
    <name evidence="17" type="ORF">GB020_20795</name>
    <name evidence="16" type="ORF">GB182_21065</name>
    <name evidence="19" type="ORF">GB352_20760</name>
    <name evidence="15" type="ORF">GB356_21060</name>
    <name evidence="20" type="ORF">GB394_21100</name>
    <name evidence="18" type="ORF">GBS17_21065</name>
    <name evidence="12" type="ORF">GBX08_21095</name>
    <name evidence="13" type="ORF">GBY12_20775</name>
    <name evidence="14" type="ORF">GBY78_21095</name>
</gene>
<evidence type="ECO:0000313" key="15">
    <source>
        <dbReference type="EMBL" id="HAB2371911.1"/>
    </source>
</evidence>
<evidence type="ECO:0000313" key="6">
    <source>
        <dbReference type="EMBL" id="ECT6084965.1"/>
    </source>
</evidence>
<dbReference type="EMBL" id="AAMEQR010000012">
    <property type="protein sequence ID" value="EDG5798401.1"/>
    <property type="molecule type" value="Genomic_DNA"/>
</dbReference>
<reference evidence="12" key="1">
    <citation type="journal article" date="2018" name="Genome Biol.">
        <title>SKESA: strategic k-mer extension for scrupulous assemblies.</title>
        <authorList>
            <person name="Souvorov A."/>
            <person name="Agarwala R."/>
            <person name="Lipman D.J."/>
        </authorList>
    </citation>
    <scope>NUCLEOTIDE SEQUENCE</scope>
    <source>
        <strain evidence="23">13-0431</strain>
        <strain evidence="12">Salmonella enterica</strain>
    </source>
</reference>
<evidence type="ECO:0000313" key="17">
    <source>
        <dbReference type="EMBL" id="HAB5023271.1"/>
    </source>
</evidence>
<evidence type="ECO:0000313" key="2">
    <source>
        <dbReference type="EMBL" id="EBR0143535.1"/>
    </source>
</evidence>
<sequence>MGNKYNKSDVVKHASQGAVFLHVKNIKMNVKGVFMKDTKAKQITVRITKTQEDTLQRMVDSGEHKSIAAAVQYLINKEAALKSN</sequence>
<dbReference type="EMBL" id="AALSOQ010000017">
    <property type="protein sequence ID" value="EDC9468144.1"/>
    <property type="molecule type" value="Genomic_DNA"/>
</dbReference>
<dbReference type="EMBL" id="AAKRAK010000018">
    <property type="protein sequence ID" value="ECU7934352.1"/>
    <property type="molecule type" value="Genomic_DNA"/>
</dbReference>
<reference evidence="1" key="3">
    <citation type="submission" date="2018-05" db="EMBL/GenBank/DDBJ databases">
        <authorList>
            <person name="Ashton P.M."/>
            <person name="Dallman T."/>
            <person name="Nair S."/>
            <person name="De Pinna E."/>
            <person name="Peters T."/>
            <person name="Grant K."/>
        </authorList>
    </citation>
    <scope>NUCLEOTIDE SEQUENCE</scope>
    <source>
        <strain evidence="4">152447</strain>
        <strain evidence="1">208936</strain>
        <strain evidence="3">250819</strain>
        <strain evidence="10">369915</strain>
        <strain evidence="2">428140</strain>
    </source>
</reference>
<dbReference type="EMBL" id="AAHMZR010000023">
    <property type="protein sequence ID" value="EBY0576697.1"/>
    <property type="molecule type" value="Genomic_DNA"/>
</dbReference>
<evidence type="ECO:0000313" key="22">
    <source>
        <dbReference type="EMBL" id="HAE1459164.1"/>
    </source>
</evidence>
<dbReference type="EMBL" id="QDOG01000015">
    <property type="protein sequence ID" value="PVL89303.1"/>
    <property type="molecule type" value="Genomic_DNA"/>
</dbReference>
<evidence type="ECO:0000313" key="5">
    <source>
        <dbReference type="EMBL" id="ECA7463513.1"/>
    </source>
</evidence>
<dbReference type="EMBL" id="DAAGBK010000014">
    <property type="protein sequence ID" value="HAB2371911.1"/>
    <property type="molecule type" value="Genomic_DNA"/>
</dbReference>
<dbReference type="Proteomes" id="UP000839928">
    <property type="component" value="Unassembled WGS sequence"/>
</dbReference>
<evidence type="ECO:0000313" key="12">
    <source>
        <dbReference type="EMBL" id="HAB1572458.1"/>
    </source>
</evidence>
<evidence type="ECO:0000313" key="14">
    <source>
        <dbReference type="EMBL" id="HAB1884762.1"/>
    </source>
</evidence>
<reference evidence="24 25" key="2">
    <citation type="submission" date="2018-04" db="EMBL/GenBank/DDBJ databases">
        <title>Serotype diversity and antimicrobial resistance among Salmonella enterica isolated from patients at an equine referral hospital.</title>
        <authorList>
            <person name="Leon I.M."/>
            <person name="Lawhon S.D."/>
            <person name="Norman K.N."/>
            <person name="Threadgill D.S."/>
            <person name="Ohta N."/>
            <person name="Vinasco J."/>
            <person name="Scott H.M."/>
        </authorList>
    </citation>
    <scope>NUCLEOTIDE SEQUENCE [LARGE SCALE GENOMIC DNA]</scope>
    <source>
        <strain evidence="24 25">167</strain>
    </source>
</reference>
<dbReference type="EMBL" id="AAKNHU010000019">
    <property type="protein sequence ID" value="ECT6084965.1"/>
    <property type="molecule type" value="Genomic_DNA"/>
</dbReference>
<dbReference type="EMBL" id="DAAHFX010000017">
    <property type="protein sequence ID" value="HAB5941858.1"/>
    <property type="molecule type" value="Genomic_DNA"/>
</dbReference>
<dbReference type="EMBL" id="DAARAE010000285">
    <property type="protein sequence ID" value="HAE1459164.1"/>
    <property type="molecule type" value="Genomic_DNA"/>
</dbReference>
<evidence type="ECO:0000313" key="13">
    <source>
        <dbReference type="EMBL" id="HAB1804675.1"/>
    </source>
</evidence>
<reference evidence="5" key="6">
    <citation type="submission" date="2019-01" db="EMBL/GenBank/DDBJ databases">
        <authorList>
            <consortium name="GenomeTrakr network: Whole genome sequencing for foodborne pathogen traceback"/>
        </authorList>
    </citation>
    <scope>NUCLEOTIDE SEQUENCE</scope>
    <source>
        <strain evidence="8">ADRDL-16-8871</strain>
        <strain evidence="5">FSIS21923161</strain>
    </source>
</reference>
<evidence type="ECO:0000313" key="18">
    <source>
        <dbReference type="EMBL" id="HAB5771421.1"/>
    </source>
</evidence>
<evidence type="ECO:0000313" key="11">
    <source>
        <dbReference type="EMBL" id="EDH7244615.1"/>
    </source>
</evidence>
<dbReference type="EMBL" id="DAAHHO010000015">
    <property type="protein sequence ID" value="HAB6238665.1"/>
    <property type="molecule type" value="Genomic_DNA"/>
</dbReference>
<dbReference type="Proteomes" id="UP000245147">
    <property type="component" value="Unassembled WGS sequence"/>
</dbReference>